<sequence>MNGSAHHMDVGAYALGVLDPAEAARFEEHLAECDRCAGELEQLLVVTPLLAELKETGPPPRPRPEALDGLLRRVTVARSVQRTRRSVLVAAAAALIVAGPLTTLALTGQEHHPESAAEEMYEQGTKHHAVDPATKADATVSLASKPWGTRVALKLGHVKGPLTCRLVAVSRKGQEQTVTTWAVPASGYGTDKGDKWGAGPLYTHGGTAFPVNDIARFEIRTLDGGHLATVNI</sequence>
<dbReference type="EMBL" id="JBFAUK010000034">
    <property type="protein sequence ID" value="MEV5510563.1"/>
    <property type="molecule type" value="Genomic_DNA"/>
</dbReference>
<evidence type="ECO:0000256" key="3">
    <source>
        <dbReference type="SAM" id="Phobius"/>
    </source>
</evidence>
<reference evidence="5 6" key="1">
    <citation type="submission" date="2024-06" db="EMBL/GenBank/DDBJ databases">
        <title>The Natural Products Discovery Center: Release of the First 8490 Sequenced Strains for Exploring Actinobacteria Biosynthetic Diversity.</title>
        <authorList>
            <person name="Kalkreuter E."/>
            <person name="Kautsar S.A."/>
            <person name="Yang D."/>
            <person name="Bader C.D."/>
            <person name="Teijaro C.N."/>
            <person name="Fluegel L."/>
            <person name="Davis C.M."/>
            <person name="Simpson J.R."/>
            <person name="Lauterbach L."/>
            <person name="Steele A.D."/>
            <person name="Gui C."/>
            <person name="Meng S."/>
            <person name="Li G."/>
            <person name="Viehrig K."/>
            <person name="Ye F."/>
            <person name="Su P."/>
            <person name="Kiefer A.F."/>
            <person name="Nichols A."/>
            <person name="Cepeda A.J."/>
            <person name="Yan W."/>
            <person name="Fan B."/>
            <person name="Jiang Y."/>
            <person name="Adhikari A."/>
            <person name="Zheng C.-J."/>
            <person name="Schuster L."/>
            <person name="Cowan T.M."/>
            <person name="Smanski M.J."/>
            <person name="Chevrette M.G."/>
            <person name="De Carvalho L.P.S."/>
            <person name="Shen B."/>
        </authorList>
    </citation>
    <scope>NUCLEOTIDE SEQUENCE [LARGE SCALE GENOMIC DNA]</scope>
    <source>
        <strain evidence="5 6">NPDC052347</strain>
    </source>
</reference>
<feature type="domain" description="Putative zinc-finger" evidence="4">
    <location>
        <begin position="10"/>
        <end position="37"/>
    </location>
</feature>
<evidence type="ECO:0000256" key="2">
    <source>
        <dbReference type="ARBA" id="ARBA00023163"/>
    </source>
</evidence>
<evidence type="ECO:0000259" key="4">
    <source>
        <dbReference type="Pfam" id="PF13490"/>
    </source>
</evidence>
<protein>
    <submittedName>
        <fullName evidence="5">Zf-HC2 domain-containing protein</fullName>
    </submittedName>
</protein>
<evidence type="ECO:0000313" key="6">
    <source>
        <dbReference type="Proteomes" id="UP001552594"/>
    </source>
</evidence>
<keyword evidence="2" id="KW-0804">Transcription</keyword>
<dbReference type="InterPro" id="IPR027383">
    <property type="entry name" value="Znf_put"/>
</dbReference>
<evidence type="ECO:0000313" key="5">
    <source>
        <dbReference type="EMBL" id="MEV5510563.1"/>
    </source>
</evidence>
<name>A0ABV3K5X8_STRON</name>
<keyword evidence="1" id="KW-0805">Transcription regulation</keyword>
<dbReference type="Pfam" id="PF13490">
    <property type="entry name" value="zf-HC2"/>
    <property type="match status" value="1"/>
</dbReference>
<proteinExistence type="predicted"/>
<feature type="transmembrane region" description="Helical" evidence="3">
    <location>
        <begin position="87"/>
        <end position="106"/>
    </location>
</feature>
<organism evidence="5 6">
    <name type="scientific">Streptomyces orinoci</name>
    <name type="common">Streptoverticillium orinoci</name>
    <dbReference type="NCBI Taxonomy" id="67339"/>
    <lineage>
        <taxon>Bacteria</taxon>
        <taxon>Bacillati</taxon>
        <taxon>Actinomycetota</taxon>
        <taxon>Actinomycetes</taxon>
        <taxon>Kitasatosporales</taxon>
        <taxon>Streptomycetaceae</taxon>
        <taxon>Streptomyces</taxon>
    </lineage>
</organism>
<keyword evidence="3" id="KW-1133">Transmembrane helix</keyword>
<dbReference type="Gene3D" id="1.10.10.1320">
    <property type="entry name" value="Anti-sigma factor, zinc-finger domain"/>
    <property type="match status" value="1"/>
</dbReference>
<accession>A0ABV3K5X8</accession>
<dbReference type="Proteomes" id="UP001552594">
    <property type="component" value="Unassembled WGS sequence"/>
</dbReference>
<evidence type="ECO:0000256" key="1">
    <source>
        <dbReference type="ARBA" id="ARBA00023015"/>
    </source>
</evidence>
<keyword evidence="3" id="KW-0812">Transmembrane</keyword>
<dbReference type="RefSeq" id="WP_109281362.1">
    <property type="nucleotide sequence ID" value="NZ_JBFAUK010000034.1"/>
</dbReference>
<dbReference type="InterPro" id="IPR041916">
    <property type="entry name" value="Anti_sigma_zinc_sf"/>
</dbReference>
<keyword evidence="3" id="KW-0472">Membrane</keyword>
<comment type="caution">
    <text evidence="5">The sequence shown here is derived from an EMBL/GenBank/DDBJ whole genome shotgun (WGS) entry which is preliminary data.</text>
</comment>
<keyword evidence="6" id="KW-1185">Reference proteome</keyword>
<gene>
    <name evidence="5" type="ORF">AB0L16_29765</name>
</gene>